<protein>
    <submittedName>
        <fullName evidence="1">Uncharacterized protein</fullName>
    </submittedName>
</protein>
<dbReference type="Proteomes" id="UP000000580">
    <property type="component" value="Chromosome"/>
</dbReference>
<dbReference type="EMBL" id="AE016958">
    <property type="protein sequence ID" value="AAS04156.1"/>
    <property type="molecule type" value="Genomic_DNA"/>
</dbReference>
<dbReference type="eggNOG" id="ENOG5033PD1">
    <property type="taxonomic scope" value="Bacteria"/>
</dbReference>
<evidence type="ECO:0000313" key="1">
    <source>
        <dbReference type="EMBL" id="AAS04156.1"/>
    </source>
</evidence>
<dbReference type="KEGG" id="mpa:MAP_1839"/>
<proteinExistence type="predicted"/>
<dbReference type="HOGENOM" id="CLU_482154_0_0_11"/>
<organism evidence="1 2">
    <name type="scientific">Mycolicibacterium paratuberculosis (strain ATCC BAA-968 / K-10)</name>
    <name type="common">Mycobacterium paratuberculosis</name>
    <dbReference type="NCBI Taxonomy" id="262316"/>
    <lineage>
        <taxon>Bacteria</taxon>
        <taxon>Bacillati</taxon>
        <taxon>Actinomycetota</taxon>
        <taxon>Actinomycetes</taxon>
        <taxon>Mycobacteriales</taxon>
        <taxon>Mycobacteriaceae</taxon>
        <taxon>Mycobacterium</taxon>
        <taxon>Mycobacterium avium complex (MAC)</taxon>
    </lineage>
</organism>
<gene>
    <name evidence="1" type="ordered locus">MAP_1839</name>
</gene>
<name>Q73YW4_MYCPA</name>
<keyword evidence="2" id="KW-1185">Reference proteome</keyword>
<dbReference type="STRING" id="262316.MAP_1839"/>
<sequence>MQCRGSGAGSRHPRPLQVLAQVGLGVDGPRRARALAGDQGADVDDPLALLARNPRPVIGVGGVGQVLVLGELVDDRVEQVLDAQTRLAGLQHRLDRVLLRAVDDVLDHRPGVEVLEVHDFLVAVGVGDLQEPVVVDLGVHPLDDLLDHRLDAGGAVAAELGQVVGVQRQLLGQVLREDILRRFGIRALDLDLHVEAAGPQDGRVDHVLAVGGADHDDVLEPLHAVDLGQQLRDHRRLDVRADPGAAGAEDGVHLVEEHDHRRALGGLLAGALEDQPDVPLGLADELVEQLGALDVEEVRLGFAGVVAAHLGHLLGQRVRHRLGDQRLTATGRAVEQHAFGWPQRVLAVELLVQERQLDGVTDLLDLAGQATDVLVADVGDLLEHQVLDLGLGDALEGIAGLGVHQQRVAGPQLARPGVVVEGVRVTVGQVVGDQRLGQPHDALLVGVADHQGPVPVGQQLAQGGDLADRFEGAGFHHRQRLVETNRLALAQQRNIDVRRAGQPHLAARGEHVDGVVLVRGEQDAVAAGRLPEPVDFLAQGQQLLTGLFEGLHQLRVPGRKGVDAGLQLMHVTRGAGAAVRADGVLELLAQHRRLATQFLQLGLVAAGHV</sequence>
<evidence type="ECO:0000313" key="2">
    <source>
        <dbReference type="Proteomes" id="UP000000580"/>
    </source>
</evidence>
<accession>Q73YW4</accession>
<dbReference type="AlphaFoldDB" id="Q73YW4"/>
<reference evidence="1 2" key="1">
    <citation type="journal article" date="2005" name="Proc. Natl. Acad. Sci. U.S.A.">
        <title>The complete genome sequence of Mycobacterium avium subspecies paratuberculosis.</title>
        <authorList>
            <person name="Li L."/>
            <person name="Bannantine J.P."/>
            <person name="Zhang Q."/>
            <person name="Amonsin A."/>
            <person name="May B.J."/>
            <person name="Alt D."/>
            <person name="Banerji N."/>
            <person name="Kanjilal S."/>
            <person name="Kapur V."/>
        </authorList>
    </citation>
    <scope>NUCLEOTIDE SEQUENCE [LARGE SCALE GENOMIC DNA]</scope>
    <source>
        <strain evidence="2">ATCC BAA-968 / K-10</strain>
    </source>
</reference>